<gene>
    <name evidence="1" type="ORF">GCM10010995_25770</name>
</gene>
<reference evidence="1" key="2">
    <citation type="submission" date="2020-09" db="EMBL/GenBank/DDBJ databases">
        <authorList>
            <person name="Sun Q."/>
            <person name="Zhou Y."/>
        </authorList>
    </citation>
    <scope>NUCLEOTIDE SEQUENCE</scope>
    <source>
        <strain evidence="1">CGMCC 1.15758</strain>
    </source>
</reference>
<proteinExistence type="predicted"/>
<dbReference type="SUPFAM" id="SSF140931">
    <property type="entry name" value="Fic-like"/>
    <property type="match status" value="1"/>
</dbReference>
<accession>A0A8J3EA01</accession>
<dbReference type="Gene3D" id="1.10.3290.10">
    <property type="entry name" value="Fido-like domain"/>
    <property type="match status" value="1"/>
</dbReference>
<dbReference type="Proteomes" id="UP000636949">
    <property type="component" value="Unassembled WGS sequence"/>
</dbReference>
<dbReference type="EMBL" id="BMJS01000048">
    <property type="protein sequence ID" value="GGG07114.1"/>
    <property type="molecule type" value="Genomic_DNA"/>
</dbReference>
<evidence type="ECO:0000313" key="2">
    <source>
        <dbReference type="Proteomes" id="UP000636949"/>
    </source>
</evidence>
<evidence type="ECO:0008006" key="3">
    <source>
        <dbReference type="Google" id="ProtNLM"/>
    </source>
</evidence>
<keyword evidence="2" id="KW-1185">Reference proteome</keyword>
<evidence type="ECO:0000313" key="1">
    <source>
        <dbReference type="EMBL" id="GGG07114.1"/>
    </source>
</evidence>
<name>A0A8J3EA01_9GAMM</name>
<organism evidence="1 2">
    <name type="scientific">Cysteiniphilum litorale</name>
    <dbReference type="NCBI Taxonomy" id="2056700"/>
    <lineage>
        <taxon>Bacteria</taxon>
        <taxon>Pseudomonadati</taxon>
        <taxon>Pseudomonadota</taxon>
        <taxon>Gammaproteobacteria</taxon>
        <taxon>Thiotrichales</taxon>
        <taxon>Fastidiosibacteraceae</taxon>
        <taxon>Cysteiniphilum</taxon>
    </lineage>
</organism>
<reference evidence="1" key="1">
    <citation type="journal article" date="2014" name="Int. J. Syst. Evol. Microbiol.">
        <title>Complete genome sequence of Corynebacterium casei LMG S-19264T (=DSM 44701T), isolated from a smear-ripened cheese.</title>
        <authorList>
            <consortium name="US DOE Joint Genome Institute (JGI-PGF)"/>
            <person name="Walter F."/>
            <person name="Albersmeier A."/>
            <person name="Kalinowski J."/>
            <person name="Ruckert C."/>
        </authorList>
    </citation>
    <scope>NUCLEOTIDE SEQUENCE</scope>
    <source>
        <strain evidence="1">CGMCC 1.15758</strain>
    </source>
</reference>
<dbReference type="RefSeq" id="WP_117003889.1">
    <property type="nucleotide sequence ID" value="NZ_BMJS01000048.1"/>
</dbReference>
<protein>
    <recommendedName>
        <fullName evidence="3">Fido domain-containing protein</fullName>
    </recommendedName>
</protein>
<comment type="caution">
    <text evidence="1">The sequence shown here is derived from an EMBL/GenBank/DDBJ whole genome shotgun (WGS) entry which is preliminary data.</text>
</comment>
<sequence>MLLSIKLSTLKCYQNIAMKKIPSSIIYSLADISPILEGIKQSQPLQTSYISDLYNNQDHRKYLMEALLVTDRFKQYLINSNREFTLDILERVIKDFKTTQKGLRKLIVEKFGTCIEPTSEGKLQIDNFIVALNRISGDDLNYSNPLRQYWAKKKLTEQGIKCKREYLKEYKTKYNLDEKQTDDLFTEFDDVNSKIQLVLMRLKNENSYNKKRVSKLIGEIEESKKVIDKLCNNKDFNPHFKYLLIALQKVHDLAKNTCPKLVRTNIRTTFSKFIEMLKDTDKLLVEYLSCKEKLHLLELDAFNNNGGSRLHNRKIDLRFLNEFTPVSYNNADYISINIRGDYLKKAICVMINFLYKRGSHIYEYYILEKRKQFSNNKYYILENSSDDDGDGDAIYGSDKNLEFKHDSMTNKQGKKCDNTRKAYQEEVLTDLERITCFIQTMHGLHPLEDGNGRTFVFGLQNALLAKHGYPFTVHYEAGRAIGLSGLTPTKNSEYATEIAYGCIVRLYLDSLDSDIKRIEFLELIAFIWKYSPPGNPFFSKALFDDFAIRSALIKRKYFKDVKLWKLHDLTEDENDDNDLARVEIQTDYSTDNVISFLENLRDKESKLSTHVSSKRSSCFII</sequence>
<dbReference type="InterPro" id="IPR036597">
    <property type="entry name" value="Fido-like_dom_sf"/>
</dbReference>
<dbReference type="AlphaFoldDB" id="A0A8J3EA01"/>